<evidence type="ECO:0000313" key="8">
    <source>
        <dbReference type="Proteomes" id="UP001497623"/>
    </source>
</evidence>
<evidence type="ECO:0000256" key="4">
    <source>
        <dbReference type="RuleBase" id="RU004262"/>
    </source>
</evidence>
<dbReference type="PRINTS" id="PR00821">
    <property type="entry name" value="TAGLIPASE"/>
</dbReference>
<dbReference type="GO" id="GO:0016298">
    <property type="term" value="F:lipase activity"/>
    <property type="evidence" value="ECO:0007669"/>
    <property type="project" value="InterPro"/>
</dbReference>
<comment type="caution">
    <text evidence="7">The sequence shown here is derived from an EMBL/GenBank/DDBJ whole genome shotgun (WGS) entry which is preliminary data.</text>
</comment>
<evidence type="ECO:0000313" key="7">
    <source>
        <dbReference type="EMBL" id="CAL4070703.1"/>
    </source>
</evidence>
<dbReference type="GO" id="GO:0005615">
    <property type="term" value="C:extracellular space"/>
    <property type="evidence" value="ECO:0007669"/>
    <property type="project" value="TreeGrafter"/>
</dbReference>
<feature type="signal peptide" evidence="5">
    <location>
        <begin position="1"/>
        <end position="30"/>
    </location>
</feature>
<evidence type="ECO:0000256" key="1">
    <source>
        <dbReference type="ARBA" id="ARBA00004613"/>
    </source>
</evidence>
<evidence type="ECO:0000259" key="6">
    <source>
        <dbReference type="Pfam" id="PF00151"/>
    </source>
</evidence>
<dbReference type="EMBL" id="CAXKWB010003854">
    <property type="protein sequence ID" value="CAL4070703.1"/>
    <property type="molecule type" value="Genomic_DNA"/>
</dbReference>
<keyword evidence="8" id="KW-1185">Reference proteome</keyword>
<dbReference type="Proteomes" id="UP001497623">
    <property type="component" value="Unassembled WGS sequence"/>
</dbReference>
<keyword evidence="3" id="KW-0964">Secreted</keyword>
<organism evidence="7 8">
    <name type="scientific">Meganyctiphanes norvegica</name>
    <name type="common">Northern krill</name>
    <name type="synonym">Thysanopoda norvegica</name>
    <dbReference type="NCBI Taxonomy" id="48144"/>
    <lineage>
        <taxon>Eukaryota</taxon>
        <taxon>Metazoa</taxon>
        <taxon>Ecdysozoa</taxon>
        <taxon>Arthropoda</taxon>
        <taxon>Crustacea</taxon>
        <taxon>Multicrustacea</taxon>
        <taxon>Malacostraca</taxon>
        <taxon>Eumalacostraca</taxon>
        <taxon>Eucarida</taxon>
        <taxon>Euphausiacea</taxon>
        <taxon>Euphausiidae</taxon>
        <taxon>Meganyctiphanes</taxon>
    </lineage>
</organism>
<dbReference type="PANTHER" id="PTHR11610">
    <property type="entry name" value="LIPASE"/>
    <property type="match status" value="1"/>
</dbReference>
<dbReference type="SUPFAM" id="SSF53474">
    <property type="entry name" value="alpha/beta-Hydrolases"/>
    <property type="match status" value="1"/>
</dbReference>
<sequence length="432" mass="48644">MRLGTAWDHLFLVSLIYLTSLLCVAHPGQQQHHGRPLTGKGQGSVHNNARGDGRHLNDVQDTFASRTFSASSVEDGFLRLAGVGDSWCDAILGCLYLTDDWYSKAPYDLNFKVAFRALNFLPESRSKINTRFWLHTREANLKPYRKHHLQKQEIQIYDDASVVNSPFRSTRPTKFIIHGHLDSARKQWVEAMAKSLLMYGDFNVIRVDWGGGSQTIFSQALANTRVVGLEVAYLINWLARMYQLDTRDVHIIGHSLGAHIAGYAGEKITDLGRITGLDPAGTGFNTMPDRVHLDPSDAMFVDVIHSNAGYFALGTEEPMGHLDFFPNGGNNQPGCNLLTKLFNLLMISFRGDMLSGLRQVFACSHDKSIDFYMDTLHDPYAYIGHECHDFKSFKKGDCDYCGYNNNRCAPMGIAADDYVQHNRKYVIMYLDT</sequence>
<accession>A0AAV2Q463</accession>
<dbReference type="InterPro" id="IPR033906">
    <property type="entry name" value="Lipase_N"/>
</dbReference>
<keyword evidence="5" id="KW-0732">Signal</keyword>
<feature type="domain" description="Lipase" evidence="6">
    <location>
        <begin position="116"/>
        <end position="432"/>
    </location>
</feature>
<dbReference type="PANTHER" id="PTHR11610:SF173">
    <property type="entry name" value="LIPASE DOMAIN-CONTAINING PROTEIN-RELATED"/>
    <property type="match status" value="1"/>
</dbReference>
<evidence type="ECO:0000256" key="5">
    <source>
        <dbReference type="SAM" id="SignalP"/>
    </source>
</evidence>
<evidence type="ECO:0000256" key="3">
    <source>
        <dbReference type="ARBA" id="ARBA00022525"/>
    </source>
</evidence>
<dbReference type="InterPro" id="IPR000734">
    <property type="entry name" value="TAG_lipase"/>
</dbReference>
<protein>
    <recommendedName>
        <fullName evidence="6">Lipase domain-containing protein</fullName>
    </recommendedName>
</protein>
<dbReference type="Gene3D" id="3.40.50.1820">
    <property type="entry name" value="alpha/beta hydrolase"/>
    <property type="match status" value="1"/>
</dbReference>
<dbReference type="InterPro" id="IPR029058">
    <property type="entry name" value="AB_hydrolase_fold"/>
</dbReference>
<comment type="similarity">
    <text evidence="2 4">Belongs to the AB hydrolase superfamily. Lipase family.</text>
</comment>
<proteinExistence type="inferred from homology"/>
<name>A0AAV2Q463_MEGNR</name>
<dbReference type="CDD" id="cd00707">
    <property type="entry name" value="Pancreat_lipase_like"/>
    <property type="match status" value="1"/>
</dbReference>
<feature type="chain" id="PRO_5043595555" description="Lipase domain-containing protein" evidence="5">
    <location>
        <begin position="31"/>
        <end position="432"/>
    </location>
</feature>
<comment type="subcellular location">
    <subcellularLocation>
        <location evidence="1">Secreted</location>
    </subcellularLocation>
</comment>
<evidence type="ECO:0000256" key="2">
    <source>
        <dbReference type="ARBA" id="ARBA00010701"/>
    </source>
</evidence>
<dbReference type="AlphaFoldDB" id="A0AAV2Q463"/>
<reference evidence="7 8" key="1">
    <citation type="submission" date="2024-05" db="EMBL/GenBank/DDBJ databases">
        <authorList>
            <person name="Wallberg A."/>
        </authorList>
    </citation>
    <scope>NUCLEOTIDE SEQUENCE [LARGE SCALE GENOMIC DNA]</scope>
</reference>
<dbReference type="InterPro" id="IPR013818">
    <property type="entry name" value="Lipase"/>
</dbReference>
<gene>
    <name evidence="7" type="ORF">MNOR_LOCUS8331</name>
</gene>
<dbReference type="GO" id="GO:0016042">
    <property type="term" value="P:lipid catabolic process"/>
    <property type="evidence" value="ECO:0007669"/>
    <property type="project" value="TreeGrafter"/>
</dbReference>
<dbReference type="Pfam" id="PF00151">
    <property type="entry name" value="Lipase"/>
    <property type="match status" value="1"/>
</dbReference>